<comment type="caution">
    <text evidence="1">The sequence shown here is derived from an EMBL/GenBank/DDBJ whole genome shotgun (WGS) entry which is preliminary data.</text>
</comment>
<dbReference type="RefSeq" id="WP_359214280.1">
    <property type="nucleotide sequence ID" value="NZ_JBEZAM010000059.1"/>
</dbReference>
<dbReference type="InterPro" id="IPR001387">
    <property type="entry name" value="Cro/C1-type_HTH"/>
</dbReference>
<proteinExistence type="predicted"/>
<dbReference type="CDD" id="cd00093">
    <property type="entry name" value="HTH_XRE"/>
    <property type="match status" value="1"/>
</dbReference>
<reference evidence="1 2" key="1">
    <citation type="submission" date="2024-06" db="EMBL/GenBank/DDBJ databases">
        <title>The Natural Products Discovery Center: Release of the First 8490 Sequenced Strains for Exploring Actinobacteria Biosynthetic Diversity.</title>
        <authorList>
            <person name="Kalkreuter E."/>
            <person name="Kautsar S.A."/>
            <person name="Yang D."/>
            <person name="Bader C.D."/>
            <person name="Teijaro C.N."/>
            <person name="Fluegel L."/>
            <person name="Davis C.M."/>
            <person name="Simpson J.R."/>
            <person name="Lauterbach L."/>
            <person name="Steele A.D."/>
            <person name="Gui C."/>
            <person name="Meng S."/>
            <person name="Li G."/>
            <person name="Viehrig K."/>
            <person name="Ye F."/>
            <person name="Su P."/>
            <person name="Kiefer A.F."/>
            <person name="Nichols A."/>
            <person name="Cepeda A.J."/>
            <person name="Yan W."/>
            <person name="Fan B."/>
            <person name="Jiang Y."/>
            <person name="Adhikari A."/>
            <person name="Zheng C.-J."/>
            <person name="Schuster L."/>
            <person name="Cowan T.M."/>
            <person name="Smanski M.J."/>
            <person name="Chevrette M.G."/>
            <person name="De Carvalho L.P.S."/>
            <person name="Shen B."/>
        </authorList>
    </citation>
    <scope>NUCLEOTIDE SEQUENCE [LARGE SCALE GENOMIC DNA]</scope>
    <source>
        <strain evidence="1 2">NPDC045705</strain>
    </source>
</reference>
<accession>A0ABV3D5J7</accession>
<protein>
    <submittedName>
        <fullName evidence="1">Helix-turn-helix transcriptional regulator</fullName>
    </submittedName>
</protein>
<gene>
    <name evidence="1" type="ORF">AB0A76_28905</name>
</gene>
<evidence type="ECO:0000313" key="1">
    <source>
        <dbReference type="EMBL" id="MEU7297171.1"/>
    </source>
</evidence>
<dbReference type="Proteomes" id="UP001551210">
    <property type="component" value="Unassembled WGS sequence"/>
</dbReference>
<organism evidence="1 2">
    <name type="scientific">Streptomyces exfoliatus</name>
    <name type="common">Streptomyces hydrogenans</name>
    <dbReference type="NCBI Taxonomy" id="1905"/>
    <lineage>
        <taxon>Bacteria</taxon>
        <taxon>Bacillati</taxon>
        <taxon>Actinomycetota</taxon>
        <taxon>Actinomycetes</taxon>
        <taxon>Kitasatosporales</taxon>
        <taxon>Streptomycetaceae</taxon>
        <taxon>Streptomyces</taxon>
    </lineage>
</organism>
<dbReference type="InterPro" id="IPR010982">
    <property type="entry name" value="Lambda_DNA-bd_dom_sf"/>
</dbReference>
<evidence type="ECO:0000313" key="2">
    <source>
        <dbReference type="Proteomes" id="UP001551210"/>
    </source>
</evidence>
<sequence length="129" mass="14249">MTEVARTQGAQGGASGIERGEVPEVAALGTVLTGLFTRLGIPQSQYAHRVHLDKSAVSRYLSGRRLAPQEFIDRLVREVEEHVGAPLQLEAKEAIRGQRLEALRVCNPAELSSPTLKRAARDWRRSRPQ</sequence>
<dbReference type="EMBL" id="JBEZAM010000059">
    <property type="protein sequence ID" value="MEU7297171.1"/>
    <property type="molecule type" value="Genomic_DNA"/>
</dbReference>
<keyword evidence="2" id="KW-1185">Reference proteome</keyword>
<dbReference type="SUPFAM" id="SSF47413">
    <property type="entry name" value="lambda repressor-like DNA-binding domains"/>
    <property type="match status" value="1"/>
</dbReference>
<name>A0ABV3D5J7_STREX</name>